<dbReference type="InterPro" id="IPR012823">
    <property type="entry name" value="Flagell_FliJ"/>
</dbReference>
<dbReference type="AlphaFoldDB" id="A0A2X2WCG0"/>
<proteinExistence type="inferred from homology"/>
<dbReference type="EMBL" id="UAWC01000025">
    <property type="protein sequence ID" value="SQB35691.1"/>
    <property type="molecule type" value="Genomic_DNA"/>
</dbReference>
<organism evidence="12 13">
    <name type="scientific">Clostridium cochlearium</name>
    <dbReference type="NCBI Taxonomy" id="1494"/>
    <lineage>
        <taxon>Bacteria</taxon>
        <taxon>Bacillati</taxon>
        <taxon>Bacillota</taxon>
        <taxon>Clostridia</taxon>
        <taxon>Eubacteriales</taxon>
        <taxon>Clostridiaceae</taxon>
        <taxon>Clostridium</taxon>
    </lineage>
</organism>
<keyword evidence="10" id="KW-1006">Bacterial flagellum protein export</keyword>
<dbReference type="GO" id="GO:0044781">
    <property type="term" value="P:bacterial-type flagellum organization"/>
    <property type="evidence" value="ECO:0007669"/>
    <property type="project" value="UniProtKB-KW"/>
</dbReference>
<comment type="subcellular location">
    <subcellularLocation>
        <location evidence="1">Cell membrane</location>
        <topology evidence="1">Peripheral membrane protein</topology>
        <orientation evidence="1">Cytoplasmic side</orientation>
    </subcellularLocation>
</comment>
<dbReference type="GO" id="GO:0009288">
    <property type="term" value="C:bacterial-type flagellum"/>
    <property type="evidence" value="ECO:0007669"/>
    <property type="project" value="InterPro"/>
</dbReference>
<evidence type="ECO:0000256" key="4">
    <source>
        <dbReference type="ARBA" id="ARBA00022448"/>
    </source>
</evidence>
<dbReference type="NCBIfam" id="TIGR02473">
    <property type="entry name" value="flagell_FliJ"/>
    <property type="match status" value="1"/>
</dbReference>
<dbReference type="GO" id="GO:0006935">
    <property type="term" value="P:chemotaxis"/>
    <property type="evidence" value="ECO:0007669"/>
    <property type="project" value="UniProtKB-KW"/>
</dbReference>
<keyword evidence="11" id="KW-0175">Coiled coil</keyword>
<keyword evidence="4" id="KW-0813">Transport</keyword>
<keyword evidence="9" id="KW-0472">Membrane</keyword>
<protein>
    <recommendedName>
        <fullName evidence="3">Flagellar FliJ protein</fullName>
    </recommendedName>
</protein>
<keyword evidence="7" id="KW-1005">Bacterial flagellum biogenesis</keyword>
<name>A0A2X2WCG0_CLOCO</name>
<reference evidence="12 13" key="1">
    <citation type="submission" date="2018-06" db="EMBL/GenBank/DDBJ databases">
        <authorList>
            <consortium name="Pathogen Informatics"/>
            <person name="Doyle S."/>
        </authorList>
    </citation>
    <scope>NUCLEOTIDE SEQUENCE [LARGE SCALE GENOMIC DNA]</scope>
    <source>
        <strain evidence="12 13">NCTC13028</strain>
    </source>
</reference>
<dbReference type="InterPro" id="IPR053716">
    <property type="entry name" value="Flag_assembly_chemotaxis_eff"/>
</dbReference>
<dbReference type="RefSeq" id="WP_111921703.1">
    <property type="nucleotide sequence ID" value="NZ_UAWC01000025.1"/>
</dbReference>
<dbReference type="GO" id="GO:0015031">
    <property type="term" value="P:protein transport"/>
    <property type="evidence" value="ECO:0007669"/>
    <property type="project" value="UniProtKB-KW"/>
</dbReference>
<feature type="coiled-coil region" evidence="11">
    <location>
        <begin position="26"/>
        <end position="103"/>
    </location>
</feature>
<evidence type="ECO:0000256" key="5">
    <source>
        <dbReference type="ARBA" id="ARBA00022475"/>
    </source>
</evidence>
<evidence type="ECO:0000313" key="12">
    <source>
        <dbReference type="EMBL" id="SQB35691.1"/>
    </source>
</evidence>
<comment type="similarity">
    <text evidence="2">Belongs to the FliJ family.</text>
</comment>
<sequence length="145" mass="17567">MKGYKFNLQKLLDIRKDREEQCKIQFQNAQKLKMDVENKLVNLKDSYRKYSCETVDESVIGRKIRHQYLINLSHNIECTTVELRKKEEEVEKVRVDLKQKQIDRKTVETLKEKDKIDFIKEQNLLEQKANDEFALYGFIRNLERR</sequence>
<evidence type="ECO:0000256" key="11">
    <source>
        <dbReference type="SAM" id="Coils"/>
    </source>
</evidence>
<dbReference type="Proteomes" id="UP000250223">
    <property type="component" value="Unassembled WGS sequence"/>
</dbReference>
<evidence type="ECO:0000256" key="2">
    <source>
        <dbReference type="ARBA" id="ARBA00010004"/>
    </source>
</evidence>
<evidence type="ECO:0000256" key="7">
    <source>
        <dbReference type="ARBA" id="ARBA00022795"/>
    </source>
</evidence>
<keyword evidence="12" id="KW-0282">Flagellum</keyword>
<evidence type="ECO:0000313" key="13">
    <source>
        <dbReference type="Proteomes" id="UP000250223"/>
    </source>
</evidence>
<keyword evidence="5" id="KW-1003">Cell membrane</keyword>
<evidence type="ECO:0000256" key="10">
    <source>
        <dbReference type="ARBA" id="ARBA00023225"/>
    </source>
</evidence>
<evidence type="ECO:0000256" key="1">
    <source>
        <dbReference type="ARBA" id="ARBA00004413"/>
    </source>
</evidence>
<keyword evidence="12" id="KW-0969">Cilium</keyword>
<keyword evidence="8" id="KW-0653">Protein transport</keyword>
<dbReference type="Pfam" id="PF02050">
    <property type="entry name" value="FliJ"/>
    <property type="match status" value="1"/>
</dbReference>
<accession>A0A2X2WCG0</accession>
<evidence type="ECO:0000256" key="9">
    <source>
        <dbReference type="ARBA" id="ARBA00023136"/>
    </source>
</evidence>
<gene>
    <name evidence="12" type="primary">fliJ</name>
    <name evidence="12" type="ORF">NCTC13028_02090</name>
</gene>
<dbReference type="Gene3D" id="1.10.287.1700">
    <property type="match status" value="1"/>
</dbReference>
<keyword evidence="6" id="KW-0145">Chemotaxis</keyword>
<dbReference type="GO" id="GO:0071973">
    <property type="term" value="P:bacterial-type flagellum-dependent cell motility"/>
    <property type="evidence" value="ECO:0007669"/>
    <property type="project" value="InterPro"/>
</dbReference>
<evidence type="ECO:0000256" key="3">
    <source>
        <dbReference type="ARBA" id="ARBA00020392"/>
    </source>
</evidence>
<dbReference type="GO" id="GO:0005886">
    <property type="term" value="C:plasma membrane"/>
    <property type="evidence" value="ECO:0007669"/>
    <property type="project" value="UniProtKB-SubCell"/>
</dbReference>
<keyword evidence="12" id="KW-0966">Cell projection</keyword>
<evidence type="ECO:0000256" key="6">
    <source>
        <dbReference type="ARBA" id="ARBA00022500"/>
    </source>
</evidence>
<evidence type="ECO:0000256" key="8">
    <source>
        <dbReference type="ARBA" id="ARBA00022927"/>
    </source>
</evidence>